<reference evidence="1 2" key="1">
    <citation type="submission" date="2019-10" db="EMBL/GenBank/DDBJ databases">
        <title>Rudanella paleaurantiibacter sp. nov., isolated from sludge.</title>
        <authorList>
            <person name="Xu S.Q."/>
        </authorList>
    </citation>
    <scope>NUCLEOTIDE SEQUENCE [LARGE SCALE GENOMIC DNA]</scope>
    <source>
        <strain evidence="1 2">HX-22-17</strain>
    </source>
</reference>
<protein>
    <submittedName>
        <fullName evidence="1">Heavy metal transport/detoxification protein</fullName>
    </submittedName>
</protein>
<dbReference type="Gene3D" id="3.30.70.100">
    <property type="match status" value="1"/>
</dbReference>
<name>A0A7J5U1S5_9BACT</name>
<dbReference type="AlphaFoldDB" id="A0A7J5U1S5"/>
<gene>
    <name evidence="1" type="ORF">F5984_05235</name>
</gene>
<dbReference type="InterPro" id="IPR006121">
    <property type="entry name" value="HMA_dom"/>
</dbReference>
<keyword evidence="2" id="KW-1185">Reference proteome</keyword>
<dbReference type="EMBL" id="WELI01000002">
    <property type="protein sequence ID" value="KAB7731636.1"/>
    <property type="molecule type" value="Genomic_DNA"/>
</dbReference>
<sequence>MALEFKTNMKCGGCEAQATPYLNEAFGAGNWQLNTATPEKRLTITAPDATAEQVKQVVEKAGFKAETL</sequence>
<evidence type="ECO:0000313" key="1">
    <source>
        <dbReference type="EMBL" id="KAB7731636.1"/>
    </source>
</evidence>
<proteinExistence type="predicted"/>
<dbReference type="InterPro" id="IPR036163">
    <property type="entry name" value="HMA_dom_sf"/>
</dbReference>
<dbReference type="GO" id="GO:0046872">
    <property type="term" value="F:metal ion binding"/>
    <property type="evidence" value="ECO:0007669"/>
    <property type="project" value="InterPro"/>
</dbReference>
<dbReference type="SUPFAM" id="SSF55008">
    <property type="entry name" value="HMA, heavy metal-associated domain"/>
    <property type="match status" value="1"/>
</dbReference>
<dbReference type="RefSeq" id="WP_019989597.1">
    <property type="nucleotide sequence ID" value="NZ_WELI01000002.1"/>
</dbReference>
<accession>A0A7J5U1S5</accession>
<evidence type="ECO:0000313" key="2">
    <source>
        <dbReference type="Proteomes" id="UP000488299"/>
    </source>
</evidence>
<dbReference type="Proteomes" id="UP000488299">
    <property type="component" value="Unassembled WGS sequence"/>
</dbReference>
<organism evidence="1 2">
    <name type="scientific">Rudanella paleaurantiibacter</name>
    <dbReference type="NCBI Taxonomy" id="2614655"/>
    <lineage>
        <taxon>Bacteria</taxon>
        <taxon>Pseudomonadati</taxon>
        <taxon>Bacteroidota</taxon>
        <taxon>Cytophagia</taxon>
        <taxon>Cytophagales</taxon>
        <taxon>Cytophagaceae</taxon>
        <taxon>Rudanella</taxon>
    </lineage>
</organism>
<dbReference type="CDD" id="cd00371">
    <property type="entry name" value="HMA"/>
    <property type="match status" value="1"/>
</dbReference>
<comment type="caution">
    <text evidence="1">The sequence shown here is derived from an EMBL/GenBank/DDBJ whole genome shotgun (WGS) entry which is preliminary data.</text>
</comment>